<dbReference type="PROSITE" id="PS50109">
    <property type="entry name" value="HIS_KIN"/>
    <property type="match status" value="1"/>
</dbReference>
<evidence type="ECO:0000259" key="6">
    <source>
        <dbReference type="PROSITE" id="PS50109"/>
    </source>
</evidence>
<organism evidence="8 9">
    <name type="scientific">Xanthomonas arboricola pv. pruni MAFF 301420</name>
    <dbReference type="NCBI Taxonomy" id="1418095"/>
    <lineage>
        <taxon>Bacteria</taxon>
        <taxon>Pseudomonadati</taxon>
        <taxon>Pseudomonadota</taxon>
        <taxon>Gammaproteobacteria</taxon>
        <taxon>Lysobacterales</taxon>
        <taxon>Lysobacteraceae</taxon>
        <taxon>Xanthomonas</taxon>
    </lineage>
</organism>
<dbReference type="Pfam" id="PF00512">
    <property type="entry name" value="HisKA"/>
    <property type="match status" value="1"/>
</dbReference>
<dbReference type="SUPFAM" id="SSF55874">
    <property type="entry name" value="ATPase domain of HSP90 chaperone/DNA topoisomerase II/histidine kinase"/>
    <property type="match status" value="1"/>
</dbReference>
<name>W4SK20_9XANT</name>
<keyword evidence="3 5" id="KW-0597">Phosphoprotein</keyword>
<evidence type="ECO:0000259" key="7">
    <source>
        <dbReference type="PROSITE" id="PS50110"/>
    </source>
</evidence>
<proteinExistence type="predicted"/>
<evidence type="ECO:0000313" key="8">
    <source>
        <dbReference type="EMBL" id="GAE56732.1"/>
    </source>
</evidence>
<feature type="modified residue" description="4-aspartylphosphate" evidence="5">
    <location>
        <position position="294"/>
    </location>
</feature>
<dbReference type="PROSITE" id="PS50110">
    <property type="entry name" value="RESPONSE_REGULATORY"/>
    <property type="match status" value="1"/>
</dbReference>
<dbReference type="CDD" id="cd16922">
    <property type="entry name" value="HATPase_EvgS-ArcB-TorS-like"/>
    <property type="match status" value="1"/>
</dbReference>
<evidence type="ECO:0000313" key="9">
    <source>
        <dbReference type="Proteomes" id="UP000019084"/>
    </source>
</evidence>
<comment type="caution">
    <text evidence="8">The sequence shown here is derived from an EMBL/GenBank/DDBJ whole genome shotgun (WGS) entry which is preliminary data.</text>
</comment>
<feature type="domain" description="Histidine kinase" evidence="6">
    <location>
        <begin position="1"/>
        <end position="215"/>
    </location>
</feature>
<dbReference type="SUPFAM" id="SSF52172">
    <property type="entry name" value="CheY-like"/>
    <property type="match status" value="1"/>
</dbReference>
<dbReference type="InterPro" id="IPR001789">
    <property type="entry name" value="Sig_transdc_resp-reg_receiver"/>
</dbReference>
<dbReference type="InterPro" id="IPR011006">
    <property type="entry name" value="CheY-like_superfamily"/>
</dbReference>
<dbReference type="Proteomes" id="UP000019084">
    <property type="component" value="Unassembled WGS sequence"/>
</dbReference>
<comment type="catalytic activity">
    <reaction evidence="1">
        <text>ATP + protein L-histidine = ADP + protein N-phospho-L-histidine.</text>
        <dbReference type="EC" id="2.7.13.3"/>
    </reaction>
</comment>
<protein>
    <recommendedName>
        <fullName evidence="2">histidine kinase</fullName>
        <ecNumber evidence="2">2.7.13.3</ecNumber>
    </recommendedName>
</protein>
<dbReference type="InterPro" id="IPR036890">
    <property type="entry name" value="HATPase_C_sf"/>
</dbReference>
<dbReference type="Gene3D" id="1.10.287.130">
    <property type="match status" value="1"/>
</dbReference>
<dbReference type="AlphaFoldDB" id="W4SK20"/>
<evidence type="ECO:0000256" key="2">
    <source>
        <dbReference type="ARBA" id="ARBA00012438"/>
    </source>
</evidence>
<evidence type="ECO:0000256" key="5">
    <source>
        <dbReference type="PROSITE-ProRule" id="PRU00169"/>
    </source>
</evidence>
<dbReference type="InterPro" id="IPR004358">
    <property type="entry name" value="Sig_transdc_His_kin-like_C"/>
</dbReference>
<dbReference type="SUPFAM" id="SSF47384">
    <property type="entry name" value="Homodimeric domain of signal transducing histidine kinase"/>
    <property type="match status" value="1"/>
</dbReference>
<dbReference type="EMBL" id="BAVC01000269">
    <property type="protein sequence ID" value="GAE56732.1"/>
    <property type="molecule type" value="Genomic_DNA"/>
</dbReference>
<accession>W4SK20</accession>
<keyword evidence="4" id="KW-0902">Two-component regulatory system</keyword>
<gene>
    <name evidence="8" type="ORF">XPR_3367</name>
</gene>
<sequence length="373" mass="40054">MRTPLNAILGWSRLMQSEVFEPANLGKGLIIIERSARAQTQIIDDLLDMSAILSGKIRLQAEHFDIAGLMRSTVELMQPSALARDIALELDAPGEAELWFFGDAGRLQQVLSNLLSNALKFTSPGGTVRVALDIEDERLRLCVQDTGIGIAAEFLPHVFDRFRQADAGTTRRVGGLGLGLSISRQLVDLHGGSLGASSAGEGKGSTFTIVLPFQHGVSDLRPASAGSLQVGPLPSDCLGRLDGVRLLLVDDDQDSREALVQFLMLAGAQVQAAGSVEAAEQCLAETPFDVLVSDIAMPVRDGYDLIRTVRSGRADLPRHIPAIALTAYVREEDRDRAVVAGFDAHMGKPVEPPGLVDLIERLILPTRAVRSEA</sequence>
<dbReference type="Pfam" id="PF02518">
    <property type="entry name" value="HATPase_c"/>
    <property type="match status" value="1"/>
</dbReference>
<dbReference type="InterPro" id="IPR003594">
    <property type="entry name" value="HATPase_dom"/>
</dbReference>
<dbReference type="CDD" id="cd00082">
    <property type="entry name" value="HisKA"/>
    <property type="match status" value="1"/>
</dbReference>
<dbReference type="EC" id="2.7.13.3" evidence="2"/>
<dbReference type="SMART" id="SM00448">
    <property type="entry name" value="REC"/>
    <property type="match status" value="1"/>
</dbReference>
<dbReference type="InterPro" id="IPR036097">
    <property type="entry name" value="HisK_dim/P_sf"/>
</dbReference>
<dbReference type="PANTHER" id="PTHR43547">
    <property type="entry name" value="TWO-COMPONENT HISTIDINE KINASE"/>
    <property type="match status" value="1"/>
</dbReference>
<dbReference type="GO" id="GO:0000155">
    <property type="term" value="F:phosphorelay sensor kinase activity"/>
    <property type="evidence" value="ECO:0007669"/>
    <property type="project" value="InterPro"/>
</dbReference>
<dbReference type="InterPro" id="IPR003661">
    <property type="entry name" value="HisK_dim/P_dom"/>
</dbReference>
<dbReference type="Gene3D" id="3.30.565.10">
    <property type="entry name" value="Histidine kinase-like ATPase, C-terminal domain"/>
    <property type="match status" value="1"/>
</dbReference>
<dbReference type="SMART" id="SM00387">
    <property type="entry name" value="HATPase_c"/>
    <property type="match status" value="1"/>
</dbReference>
<evidence type="ECO:0000256" key="1">
    <source>
        <dbReference type="ARBA" id="ARBA00000085"/>
    </source>
</evidence>
<dbReference type="Gene3D" id="3.40.50.2300">
    <property type="match status" value="1"/>
</dbReference>
<dbReference type="Pfam" id="PF00072">
    <property type="entry name" value="Response_reg"/>
    <property type="match status" value="1"/>
</dbReference>
<evidence type="ECO:0000256" key="3">
    <source>
        <dbReference type="ARBA" id="ARBA00022553"/>
    </source>
</evidence>
<evidence type="ECO:0000256" key="4">
    <source>
        <dbReference type="ARBA" id="ARBA00023012"/>
    </source>
</evidence>
<dbReference type="FunFam" id="3.30.565.10:FF:000010">
    <property type="entry name" value="Sensor histidine kinase RcsC"/>
    <property type="match status" value="1"/>
</dbReference>
<dbReference type="PANTHER" id="PTHR43547:SF2">
    <property type="entry name" value="HYBRID SIGNAL TRANSDUCTION HISTIDINE KINASE C"/>
    <property type="match status" value="1"/>
</dbReference>
<reference evidence="8 9" key="1">
    <citation type="submission" date="2014-01" db="EMBL/GenBank/DDBJ databases">
        <title>Genome sequence and analysis of Xanthomonas arboricola pv. pruni.</title>
        <authorList>
            <person name="Fujikawa T."/>
            <person name="Nakazono-Nagaoka E."/>
        </authorList>
    </citation>
    <scope>NUCLEOTIDE SEQUENCE [LARGE SCALE GENOMIC DNA]</scope>
    <source>
        <strain evidence="9">MAFF 301420</strain>
    </source>
</reference>
<dbReference type="PRINTS" id="PR00344">
    <property type="entry name" value="BCTRLSENSOR"/>
</dbReference>
<feature type="domain" description="Response regulatory" evidence="7">
    <location>
        <begin position="245"/>
        <end position="363"/>
    </location>
</feature>
<dbReference type="InterPro" id="IPR005467">
    <property type="entry name" value="His_kinase_dom"/>
</dbReference>